<dbReference type="GO" id="GO:0030288">
    <property type="term" value="C:outer membrane-bounded periplasmic space"/>
    <property type="evidence" value="ECO:0007669"/>
    <property type="project" value="TreeGrafter"/>
</dbReference>
<dbReference type="AlphaFoldDB" id="A0A1I1CMK5"/>
<dbReference type="PANTHER" id="PTHR30085:SF6">
    <property type="entry name" value="ABC TRANSPORTER GLUTAMINE-BINDING PROTEIN GLNH"/>
    <property type="match status" value="1"/>
</dbReference>
<feature type="domain" description="Solute-binding protein family 3/N-terminal" evidence="5">
    <location>
        <begin position="41"/>
        <end position="265"/>
    </location>
</feature>
<evidence type="ECO:0000256" key="3">
    <source>
        <dbReference type="ARBA" id="ARBA00022729"/>
    </source>
</evidence>
<dbReference type="Proteomes" id="UP000243799">
    <property type="component" value="Unassembled WGS sequence"/>
</dbReference>
<evidence type="ECO:0000256" key="1">
    <source>
        <dbReference type="ARBA" id="ARBA00010333"/>
    </source>
</evidence>
<dbReference type="SUPFAM" id="SSF53850">
    <property type="entry name" value="Periplasmic binding protein-like II"/>
    <property type="match status" value="1"/>
</dbReference>
<dbReference type="OrthoDB" id="9807888at2"/>
<dbReference type="PANTHER" id="PTHR30085">
    <property type="entry name" value="AMINO ACID ABC TRANSPORTER PERMEASE"/>
    <property type="match status" value="1"/>
</dbReference>
<feature type="chain" id="PRO_5039363498" evidence="4">
    <location>
        <begin position="22"/>
        <end position="278"/>
    </location>
</feature>
<dbReference type="CDD" id="cd13690">
    <property type="entry name" value="PBP2_GluB"/>
    <property type="match status" value="1"/>
</dbReference>
<keyword evidence="2" id="KW-0813">Transport</keyword>
<comment type="similarity">
    <text evidence="1">Belongs to the bacterial solute-binding protein 3 family.</text>
</comment>
<keyword evidence="7" id="KW-1185">Reference proteome</keyword>
<name>A0A1I1CMK5_9PSEU</name>
<evidence type="ECO:0000256" key="2">
    <source>
        <dbReference type="ARBA" id="ARBA00022448"/>
    </source>
</evidence>
<organism evidence="6 7">
    <name type="scientific">Amycolatopsis marina</name>
    <dbReference type="NCBI Taxonomy" id="490629"/>
    <lineage>
        <taxon>Bacteria</taxon>
        <taxon>Bacillati</taxon>
        <taxon>Actinomycetota</taxon>
        <taxon>Actinomycetes</taxon>
        <taxon>Pseudonocardiales</taxon>
        <taxon>Pseudonocardiaceae</taxon>
        <taxon>Amycolatopsis</taxon>
    </lineage>
</organism>
<dbReference type="GO" id="GO:0005576">
    <property type="term" value="C:extracellular region"/>
    <property type="evidence" value="ECO:0007669"/>
    <property type="project" value="TreeGrafter"/>
</dbReference>
<sequence length="278" mass="29714">MRLSRLAGALALLCAASVPSACTGSDAAPDSLVTRADERGALTVGIRFDQPGLSERTLDGRFVGFDVDVAKYIAGELGVDAEDITWKETTASRRETDITSGAVDLVVATYSITDAREQQVAFAGPYFHTGQDLLVRLTSSEITGPDTLDGRKLCAVTKSTSAQQVKERFSRAVELIEYPRYPDCVTALLAGQVDAVTTDAVILAGYAAQNPELLKVVGEPFSTERYGVGLRKGDTDGVARINEAIQKMIDTGTWDESLVRNIGPSGYALPPPPEVTQR</sequence>
<evidence type="ECO:0000256" key="4">
    <source>
        <dbReference type="SAM" id="SignalP"/>
    </source>
</evidence>
<evidence type="ECO:0000313" key="6">
    <source>
        <dbReference type="EMBL" id="SFB61653.1"/>
    </source>
</evidence>
<gene>
    <name evidence="6" type="ORF">SAMN05216266_12861</name>
</gene>
<dbReference type="STRING" id="490629.SAMN05216266_12861"/>
<accession>A0A1I1CMK5</accession>
<dbReference type="RefSeq" id="WP_091678616.1">
    <property type="nucleotide sequence ID" value="NZ_FOKG01000028.1"/>
</dbReference>
<protein>
    <submittedName>
        <fullName evidence="6">Amino acid ABC transporter substrate-binding protein, PAAT family</fullName>
    </submittedName>
</protein>
<dbReference type="EMBL" id="FOKG01000028">
    <property type="protein sequence ID" value="SFB61653.1"/>
    <property type="molecule type" value="Genomic_DNA"/>
</dbReference>
<dbReference type="InterPro" id="IPR001638">
    <property type="entry name" value="Solute-binding_3/MltF_N"/>
</dbReference>
<dbReference type="InterPro" id="IPR051455">
    <property type="entry name" value="Bact_solute-bind_prot3"/>
</dbReference>
<dbReference type="Gene3D" id="3.40.190.10">
    <property type="entry name" value="Periplasmic binding protein-like II"/>
    <property type="match status" value="2"/>
</dbReference>
<dbReference type="Pfam" id="PF00497">
    <property type="entry name" value="SBP_bac_3"/>
    <property type="match status" value="1"/>
</dbReference>
<dbReference type="SMART" id="SM00062">
    <property type="entry name" value="PBPb"/>
    <property type="match status" value="1"/>
</dbReference>
<feature type="signal peptide" evidence="4">
    <location>
        <begin position="1"/>
        <end position="21"/>
    </location>
</feature>
<keyword evidence="3 4" id="KW-0732">Signal</keyword>
<dbReference type="GO" id="GO:0006865">
    <property type="term" value="P:amino acid transport"/>
    <property type="evidence" value="ECO:0007669"/>
    <property type="project" value="TreeGrafter"/>
</dbReference>
<evidence type="ECO:0000313" key="7">
    <source>
        <dbReference type="Proteomes" id="UP000243799"/>
    </source>
</evidence>
<proteinExistence type="inferred from homology"/>
<reference evidence="7" key="1">
    <citation type="submission" date="2016-10" db="EMBL/GenBank/DDBJ databases">
        <authorList>
            <person name="Varghese N."/>
            <person name="Submissions S."/>
        </authorList>
    </citation>
    <scope>NUCLEOTIDE SEQUENCE [LARGE SCALE GENOMIC DNA]</scope>
    <source>
        <strain evidence="7">CGMCC 4.3568</strain>
    </source>
</reference>
<evidence type="ECO:0000259" key="5">
    <source>
        <dbReference type="SMART" id="SM00062"/>
    </source>
</evidence>